<dbReference type="PANTHER" id="PTHR12306:SF9">
    <property type="entry name" value="LIPID TRANSFERASE CIDEC"/>
    <property type="match status" value="1"/>
</dbReference>
<dbReference type="InterPro" id="IPR003508">
    <property type="entry name" value="CIDE-N_dom"/>
</dbReference>
<dbReference type="Pfam" id="PF02017">
    <property type="entry name" value="CIDE-N"/>
    <property type="match status" value="2"/>
</dbReference>
<organism evidence="4 5">
    <name type="scientific">Phrynosoma platyrhinos</name>
    <name type="common">Desert horned lizard</name>
    <dbReference type="NCBI Taxonomy" id="52577"/>
    <lineage>
        <taxon>Eukaryota</taxon>
        <taxon>Metazoa</taxon>
        <taxon>Chordata</taxon>
        <taxon>Craniata</taxon>
        <taxon>Vertebrata</taxon>
        <taxon>Euteleostomi</taxon>
        <taxon>Lepidosauria</taxon>
        <taxon>Squamata</taxon>
        <taxon>Bifurcata</taxon>
        <taxon>Unidentata</taxon>
        <taxon>Episquamata</taxon>
        <taxon>Toxicofera</taxon>
        <taxon>Iguania</taxon>
        <taxon>Phrynosomatidae</taxon>
        <taxon>Phrynosomatinae</taxon>
        <taxon>Phrynosoma</taxon>
    </lineage>
</organism>
<evidence type="ECO:0000313" key="4">
    <source>
        <dbReference type="EMBL" id="KAH0625531.1"/>
    </source>
</evidence>
<evidence type="ECO:0000256" key="1">
    <source>
        <dbReference type="ARBA" id="ARBA00022703"/>
    </source>
</evidence>
<feature type="domain" description="CIDE-N" evidence="3">
    <location>
        <begin position="16"/>
        <end position="110"/>
    </location>
</feature>
<dbReference type="SMART" id="SM00266">
    <property type="entry name" value="CAD"/>
    <property type="match status" value="1"/>
</dbReference>
<gene>
    <name evidence="4" type="ORF">JD844_015077</name>
</gene>
<dbReference type="PROSITE" id="PS51135">
    <property type="entry name" value="CIDE_N"/>
    <property type="match status" value="1"/>
</dbReference>
<evidence type="ECO:0000259" key="3">
    <source>
        <dbReference type="PROSITE" id="PS51135"/>
    </source>
</evidence>
<keyword evidence="1 2" id="KW-0053">Apoptosis</keyword>
<reference evidence="4 5" key="1">
    <citation type="journal article" date="2022" name="Gigascience">
        <title>A chromosome-level genome assembly and annotation of the desert horned lizard, Phrynosoma platyrhinos, provides insight into chromosomal rearrangements among reptiles.</title>
        <authorList>
            <person name="Koochekian N."/>
            <person name="Ascanio A."/>
            <person name="Farleigh K."/>
            <person name="Card D.C."/>
            <person name="Schield D.R."/>
            <person name="Castoe T.A."/>
            <person name="Jezkova T."/>
        </authorList>
    </citation>
    <scope>NUCLEOTIDE SEQUENCE [LARGE SCALE GENOMIC DNA]</scope>
    <source>
        <strain evidence="4">NK-2021</strain>
    </source>
</reference>
<protein>
    <recommendedName>
        <fullName evidence="3">CIDE-N domain-containing protein</fullName>
    </recommendedName>
</protein>
<evidence type="ECO:0000313" key="5">
    <source>
        <dbReference type="Proteomes" id="UP000826234"/>
    </source>
</evidence>
<dbReference type="EMBL" id="JAIPUX010001211">
    <property type="protein sequence ID" value="KAH0625531.1"/>
    <property type="molecule type" value="Genomic_DNA"/>
</dbReference>
<dbReference type="Gene3D" id="3.10.20.10">
    <property type="match status" value="2"/>
</dbReference>
<comment type="caution">
    <text evidence="4">The sequence shown here is derived from an EMBL/GenBank/DDBJ whole genome shotgun (WGS) entry which is preliminary data.</text>
</comment>
<name>A0ABQ7T792_PHRPL</name>
<keyword evidence="5" id="KW-1185">Reference proteome</keyword>
<dbReference type="SUPFAM" id="SSF54277">
    <property type="entry name" value="CAD &amp; PB1 domains"/>
    <property type="match status" value="2"/>
</dbReference>
<accession>A0ABQ7T792</accession>
<evidence type="ECO:0000256" key="2">
    <source>
        <dbReference type="PROSITE-ProRule" id="PRU00447"/>
    </source>
</evidence>
<dbReference type="PANTHER" id="PTHR12306">
    <property type="entry name" value="CELL DEATH ACTIVATOR CIDE"/>
    <property type="match status" value="1"/>
</dbReference>
<dbReference type="Proteomes" id="UP000826234">
    <property type="component" value="Unassembled WGS sequence"/>
</dbReference>
<proteinExistence type="predicted"/>
<sequence>MTHQLLVSPSPPPPPLLRPYRVSNCNRTLRKGIMAESLEDLQEKVRSVLETLFLKGQGWTSQRSPRAFFPLPQVRSAFLLAGNVSLVLDEDGTIVETEEFFQTLKDGTVI</sequence>